<evidence type="ECO:0000256" key="3">
    <source>
        <dbReference type="ARBA" id="ARBA00022801"/>
    </source>
</evidence>
<feature type="transmembrane region" description="Helical" evidence="7">
    <location>
        <begin position="7"/>
        <end position="26"/>
    </location>
</feature>
<evidence type="ECO:0000256" key="6">
    <source>
        <dbReference type="RuleBase" id="RU361235"/>
    </source>
</evidence>
<dbReference type="PROSITE" id="PS00122">
    <property type="entry name" value="CARBOXYLESTERASE_B_1"/>
    <property type="match status" value="1"/>
</dbReference>
<dbReference type="EC" id="3.1.1.-" evidence="6"/>
<keyword evidence="7" id="KW-0812">Transmembrane</keyword>
<dbReference type="PROSITE" id="PS00941">
    <property type="entry name" value="CARBOXYLESTERASE_B_2"/>
    <property type="match status" value="1"/>
</dbReference>
<evidence type="ECO:0000256" key="1">
    <source>
        <dbReference type="ARBA" id="ARBA00005964"/>
    </source>
</evidence>
<dbReference type="Gene3D" id="3.40.50.1820">
    <property type="entry name" value="alpha/beta hydrolase"/>
    <property type="match status" value="1"/>
</dbReference>
<proteinExistence type="inferred from homology"/>
<feature type="domain" description="Carboxylesterase type B" evidence="8">
    <location>
        <begin position="34"/>
        <end position="522"/>
    </location>
</feature>
<evidence type="ECO:0000313" key="9">
    <source>
        <dbReference type="EMBL" id="JAV06522.1"/>
    </source>
</evidence>
<keyword evidence="3 6" id="KW-0378">Hydrolase</keyword>
<keyword evidence="7" id="KW-0472">Membrane</keyword>
<dbReference type="AlphaFoldDB" id="A0A1L8DJA1"/>
<dbReference type="GO" id="GO:0052689">
    <property type="term" value="F:carboxylic ester hydrolase activity"/>
    <property type="evidence" value="ECO:0007669"/>
    <property type="project" value="UniProtKB-KW"/>
</dbReference>
<reference evidence="9" key="1">
    <citation type="submission" date="2016-12" db="EMBL/GenBank/DDBJ databases">
        <title>An insight into the sialome and mialome of the sand fly, Nyssomyia neivai.</title>
        <authorList>
            <person name="Sebastian V."/>
            <person name="Goulart T.M."/>
            <person name="Oliveira W."/>
            <person name="Calvo E."/>
            <person name="Oliveira L.F."/>
            <person name="Pinto M.C."/>
            <person name="Rosselino A.M."/>
            <person name="Ribeiro J.M."/>
        </authorList>
    </citation>
    <scope>NUCLEOTIDE SEQUENCE</scope>
</reference>
<dbReference type="InterPro" id="IPR019819">
    <property type="entry name" value="Carboxylesterase_B_CS"/>
</dbReference>
<evidence type="ECO:0000256" key="5">
    <source>
        <dbReference type="ARBA" id="ARBA00023180"/>
    </source>
</evidence>
<dbReference type="InterPro" id="IPR029058">
    <property type="entry name" value="AB_hydrolase_fold"/>
</dbReference>
<evidence type="ECO:0000256" key="7">
    <source>
        <dbReference type="SAM" id="Phobius"/>
    </source>
</evidence>
<evidence type="ECO:0000256" key="4">
    <source>
        <dbReference type="ARBA" id="ARBA00023157"/>
    </source>
</evidence>
<protein>
    <recommendedName>
        <fullName evidence="6">Carboxylic ester hydrolase</fullName>
        <ecNumber evidence="6">3.1.1.-</ecNumber>
    </recommendedName>
</protein>
<dbReference type="Pfam" id="PF00135">
    <property type="entry name" value="COesterase"/>
    <property type="match status" value="1"/>
</dbReference>
<name>A0A1L8DJA1_9DIPT</name>
<dbReference type="PANTHER" id="PTHR43142:SF1">
    <property type="entry name" value="CARBOXYLIC ESTER HYDROLASE"/>
    <property type="match status" value="1"/>
</dbReference>
<keyword evidence="4" id="KW-1015">Disulfide bond</keyword>
<evidence type="ECO:0000259" key="8">
    <source>
        <dbReference type="Pfam" id="PF00135"/>
    </source>
</evidence>
<organism evidence="9">
    <name type="scientific">Nyssomyia neivai</name>
    <dbReference type="NCBI Taxonomy" id="330878"/>
    <lineage>
        <taxon>Eukaryota</taxon>
        <taxon>Metazoa</taxon>
        <taxon>Ecdysozoa</taxon>
        <taxon>Arthropoda</taxon>
        <taxon>Hexapoda</taxon>
        <taxon>Insecta</taxon>
        <taxon>Pterygota</taxon>
        <taxon>Neoptera</taxon>
        <taxon>Endopterygota</taxon>
        <taxon>Diptera</taxon>
        <taxon>Nematocera</taxon>
        <taxon>Psychodoidea</taxon>
        <taxon>Psychodidae</taxon>
        <taxon>Nyssomyia</taxon>
    </lineage>
</organism>
<keyword evidence="5" id="KW-0325">Glycoprotein</keyword>
<dbReference type="PANTHER" id="PTHR43142">
    <property type="entry name" value="CARBOXYLIC ESTER HYDROLASE"/>
    <property type="match status" value="1"/>
</dbReference>
<evidence type="ECO:0000256" key="2">
    <source>
        <dbReference type="ARBA" id="ARBA00022487"/>
    </source>
</evidence>
<comment type="similarity">
    <text evidence="1 6">Belongs to the type-B carboxylesterase/lipase family.</text>
</comment>
<dbReference type="EMBL" id="GFDF01007562">
    <property type="protein sequence ID" value="JAV06522.1"/>
    <property type="molecule type" value="Transcribed_RNA"/>
</dbReference>
<accession>A0A1L8DJA1</accession>
<dbReference type="InterPro" id="IPR019826">
    <property type="entry name" value="Carboxylesterase_B_AS"/>
</dbReference>
<dbReference type="SUPFAM" id="SSF53474">
    <property type="entry name" value="alpha/beta-Hydrolases"/>
    <property type="match status" value="1"/>
</dbReference>
<keyword evidence="2" id="KW-0719">Serine esterase</keyword>
<dbReference type="InterPro" id="IPR002018">
    <property type="entry name" value="CarbesteraseB"/>
</dbReference>
<sequence length="570" mass="64018">MEISNRYTISLILLMIVGEILCNSLVCIQDDQCLSGKIMSGTKGKKFDAFFGIPYAKPPIGDLRYAEPQRAEKWNGTLDCTQEKPMCIQENVLVPNPTVSGSEDCLYLNVYRPRSANGITFRKPLPVMVFIHYGGLFSGAITPYLLGPEYFMDTGSVILVVMQYRLGSLGFLSTGDLECPGNFGFKDQTMALRWVKENIGCFGGDINSVTLFGQSAGAVSAHLHMLSPLSRGLFDRAIVQSGNAMAPYNFPVPDPLHQAREQAKVLDIANSENLTSAEIVRELRKIDAEVLVKSANKMKFFSVDPIVLFRTAVEPPSPTAFMCENPIDIVRKGNFNHIPWMMGLVPNEGIVRSGAILTNKTDLEEINRNFDEIMPQLMEISAKGDDLANFWTKAKIFYFKGQSNVNDSNWQNFVDIYSHRAFYHPFLKTAEAYVSYANVNENPLFLYKFSYRGNYSYSLAFTGTTRDFGVGHCDDLIYLFRSPALFPNGLAPDSMDNHMKNILVKTWVSFATSGKPKEWTALGKCRKETFNPICQYQHFTNGPTGDIRISASQDFDMPAMALWDELKEYW</sequence>
<keyword evidence="7" id="KW-1133">Transmembrane helix</keyword>